<gene>
    <name evidence="6" type="ORF">ELQ94_01195</name>
</gene>
<evidence type="ECO:0000313" key="7">
    <source>
        <dbReference type="Proteomes" id="UP000274909"/>
    </source>
</evidence>
<dbReference type="InterPro" id="IPR050490">
    <property type="entry name" value="Bact_solute-bd_prot1"/>
</dbReference>
<comment type="similarity">
    <text evidence="2">Belongs to the bacterial solute-binding protein 1 family.</text>
</comment>
<dbReference type="Pfam" id="PF01547">
    <property type="entry name" value="SBP_bac_1"/>
    <property type="match status" value="1"/>
</dbReference>
<evidence type="ECO:0000313" key="6">
    <source>
        <dbReference type="EMBL" id="RUR03200.1"/>
    </source>
</evidence>
<evidence type="ECO:0000256" key="5">
    <source>
        <dbReference type="SAM" id="MobiDB-lite"/>
    </source>
</evidence>
<reference evidence="6 7" key="1">
    <citation type="submission" date="2018-12" db="EMBL/GenBank/DDBJ databases">
        <authorList>
            <person name="Li F."/>
        </authorList>
    </citation>
    <scope>NUCLEOTIDE SEQUENCE [LARGE SCALE GENOMIC DNA]</scope>
    <source>
        <strain evidence="6 7">EGI 6500705</strain>
    </source>
</reference>
<evidence type="ECO:0000256" key="1">
    <source>
        <dbReference type="ARBA" id="ARBA00004196"/>
    </source>
</evidence>
<dbReference type="InterPro" id="IPR006059">
    <property type="entry name" value="SBP"/>
</dbReference>
<feature type="compositionally biased region" description="Basic and acidic residues" evidence="5">
    <location>
        <begin position="36"/>
        <end position="50"/>
    </location>
</feature>
<dbReference type="OrthoDB" id="1650177at2"/>
<dbReference type="Gene3D" id="3.40.190.10">
    <property type="entry name" value="Periplasmic binding protein-like II"/>
    <property type="match status" value="1"/>
</dbReference>
<organism evidence="6 7">
    <name type="scientific">Labedella endophytica</name>
    <dbReference type="NCBI Taxonomy" id="1523160"/>
    <lineage>
        <taxon>Bacteria</taxon>
        <taxon>Bacillati</taxon>
        <taxon>Actinomycetota</taxon>
        <taxon>Actinomycetes</taxon>
        <taxon>Micrococcales</taxon>
        <taxon>Microbacteriaceae</taxon>
        <taxon>Labedella</taxon>
    </lineage>
</organism>
<keyword evidence="7" id="KW-1185">Reference proteome</keyword>
<dbReference type="AlphaFoldDB" id="A0A3S0VD44"/>
<feature type="region of interest" description="Disordered" evidence="5">
    <location>
        <begin position="25"/>
        <end position="63"/>
    </location>
</feature>
<dbReference type="EMBL" id="RZGZ01000001">
    <property type="protein sequence ID" value="RUR03200.1"/>
    <property type="molecule type" value="Genomic_DNA"/>
</dbReference>
<sequence>MCERGRLGLPQPTGVFCPLAVPSTVTSRAATRGGTRGRERRDTPPVDRGSETSGRSIRVATTGRIEPKHRRTNMSPRIARTLALSAATAILLAGCAPEPDPAADEPTTVTFRLWDETVAASYEESFDAFEETHPDIDVQVNVVDWEDYWTDLRTDIADQTMDDLFWVNNSYFGAYADAGSLVNVDDVLGETAKDAWEPSVVDQFTRDDSLWGVPQIYDAGIAVYYNTAMVEAAGLTPEALEDLTWSPDPEEDTYTEAARTLTLDSSGRAAGTEGFDPAAVSQYGTNLAYDLQAILLPFIGSNGGEFQDGEDFVFADDEKATEAISYLVSKIRSDHVAPDPAETSADGDFSRDAFIDGRMAMFQSGLYNLKNVQAGADFDWGVAMIPSGPAGQVSVTNGVVAAGNAASENQDAIAEVLEWLGTEEGAAPLGESGAAVPGVTDAQSTFFDYWEGEGVDVDPFFDVVGDDTIPSPTGPDFAKAFAEYDPIVRSVFEGGVTVEDGLRAAQDAANSALAG</sequence>
<evidence type="ECO:0000256" key="4">
    <source>
        <dbReference type="ARBA" id="ARBA00022729"/>
    </source>
</evidence>
<dbReference type="GO" id="GO:0030313">
    <property type="term" value="C:cell envelope"/>
    <property type="evidence" value="ECO:0007669"/>
    <property type="project" value="UniProtKB-SubCell"/>
</dbReference>
<accession>A0A3S0VD44</accession>
<dbReference type="PANTHER" id="PTHR43649:SF31">
    <property type="entry name" value="SN-GLYCEROL-3-PHOSPHATE-BINDING PERIPLASMIC PROTEIN UGPB"/>
    <property type="match status" value="1"/>
</dbReference>
<dbReference type="SUPFAM" id="SSF53850">
    <property type="entry name" value="Periplasmic binding protein-like II"/>
    <property type="match status" value="1"/>
</dbReference>
<evidence type="ECO:0000256" key="3">
    <source>
        <dbReference type="ARBA" id="ARBA00022448"/>
    </source>
</evidence>
<protein>
    <submittedName>
        <fullName evidence="6">Sugar ABC transporter substrate-binding protein</fullName>
    </submittedName>
</protein>
<evidence type="ECO:0000256" key="2">
    <source>
        <dbReference type="ARBA" id="ARBA00008520"/>
    </source>
</evidence>
<dbReference type="PANTHER" id="PTHR43649">
    <property type="entry name" value="ARABINOSE-BINDING PROTEIN-RELATED"/>
    <property type="match status" value="1"/>
</dbReference>
<comment type="subcellular location">
    <subcellularLocation>
        <location evidence="1">Cell envelope</location>
    </subcellularLocation>
</comment>
<dbReference type="CDD" id="cd13585">
    <property type="entry name" value="PBP2_TMBP_like"/>
    <property type="match status" value="1"/>
</dbReference>
<comment type="caution">
    <text evidence="6">The sequence shown here is derived from an EMBL/GenBank/DDBJ whole genome shotgun (WGS) entry which is preliminary data.</text>
</comment>
<name>A0A3S0VD44_9MICO</name>
<keyword evidence="4" id="KW-0732">Signal</keyword>
<dbReference type="Proteomes" id="UP000274909">
    <property type="component" value="Unassembled WGS sequence"/>
</dbReference>
<proteinExistence type="inferred from homology"/>
<keyword evidence="3" id="KW-0813">Transport</keyword>